<evidence type="ECO:0000259" key="12">
    <source>
        <dbReference type="PROSITE" id="PS51217"/>
    </source>
</evidence>
<evidence type="ECO:0000313" key="14">
    <source>
        <dbReference type="Proteomes" id="UP000030636"/>
    </source>
</evidence>
<dbReference type="CDD" id="cd17932">
    <property type="entry name" value="DEXQc_UvrD"/>
    <property type="match status" value="1"/>
</dbReference>
<dbReference type="HOGENOM" id="CLU_004585_5_6_11"/>
<evidence type="ECO:0000259" key="11">
    <source>
        <dbReference type="PROSITE" id="PS51198"/>
    </source>
</evidence>
<reference evidence="13 14" key="1">
    <citation type="journal article" date="2015" name="Genome Announc.">
        <title>Bifidobacterium pseudolongum Strain PV8-2, Isolated from a Stool Sample of an Anemic Kenyan Infant.</title>
        <authorList>
            <person name="Vazquez-Gutierrez P."/>
            <person name="Lacroix C."/>
            <person name="Chassard C."/>
            <person name="Klumpp J."/>
            <person name="Stevens M.J."/>
            <person name="Jans C."/>
        </authorList>
    </citation>
    <scope>NUCLEOTIDE SEQUENCE [LARGE SCALE GENOMIC DNA]</scope>
    <source>
        <strain evidence="13 14">PV8-2</strain>
    </source>
</reference>
<dbReference type="InterPro" id="IPR014017">
    <property type="entry name" value="DNA_helicase_UvrD-like_C"/>
</dbReference>
<dbReference type="GO" id="GO:0000725">
    <property type="term" value="P:recombinational repair"/>
    <property type="evidence" value="ECO:0007669"/>
    <property type="project" value="TreeGrafter"/>
</dbReference>
<dbReference type="STRING" id="1447715.AH67_06770"/>
<comment type="catalytic activity">
    <reaction evidence="7">
        <text>Couples ATP hydrolysis with the unwinding of duplex DNA by translocating in the 3'-5' direction.</text>
        <dbReference type="EC" id="5.6.2.4"/>
    </reaction>
</comment>
<dbReference type="SUPFAM" id="SSF52540">
    <property type="entry name" value="P-loop containing nucleoside triphosphate hydrolases"/>
    <property type="match status" value="1"/>
</dbReference>
<keyword evidence="5 10" id="KW-0067">ATP-binding</keyword>
<dbReference type="InterPro" id="IPR013986">
    <property type="entry name" value="DExx_box_DNA_helicase_dom_sf"/>
</dbReference>
<feature type="binding site" evidence="10">
    <location>
        <begin position="31"/>
        <end position="38"/>
    </location>
    <ligand>
        <name>ATP</name>
        <dbReference type="ChEBI" id="CHEBI:30616"/>
    </ligand>
</feature>
<keyword evidence="4 10" id="KW-0347">Helicase</keyword>
<name>A0A0A7IBQ0_9BIFI</name>
<dbReference type="GO" id="GO:0005829">
    <property type="term" value="C:cytosol"/>
    <property type="evidence" value="ECO:0007669"/>
    <property type="project" value="TreeGrafter"/>
</dbReference>
<dbReference type="InterPro" id="IPR014016">
    <property type="entry name" value="UvrD-like_ATP-bd"/>
</dbReference>
<keyword evidence="3 10" id="KW-0378">Hydrolase</keyword>
<dbReference type="AlphaFoldDB" id="A0A0A7IBQ0"/>
<evidence type="ECO:0000256" key="3">
    <source>
        <dbReference type="ARBA" id="ARBA00022801"/>
    </source>
</evidence>
<dbReference type="CDD" id="cd18807">
    <property type="entry name" value="SF1_C_UvrD"/>
    <property type="match status" value="1"/>
</dbReference>
<evidence type="ECO:0000256" key="1">
    <source>
        <dbReference type="ARBA" id="ARBA00009922"/>
    </source>
</evidence>
<dbReference type="EC" id="5.6.2.4" evidence="8"/>
<dbReference type="GO" id="GO:0005524">
    <property type="term" value="F:ATP binding"/>
    <property type="evidence" value="ECO:0007669"/>
    <property type="project" value="UniProtKB-UniRule"/>
</dbReference>
<dbReference type="RefSeq" id="WP_039172211.1">
    <property type="nucleotide sequence ID" value="NZ_CP007457.1"/>
</dbReference>
<dbReference type="PROSITE" id="PS51217">
    <property type="entry name" value="UVRD_HELICASE_CTER"/>
    <property type="match status" value="1"/>
</dbReference>
<dbReference type="PROSITE" id="PS51198">
    <property type="entry name" value="UVRD_HELICASE_ATP_BIND"/>
    <property type="match status" value="1"/>
</dbReference>
<accession>A0A0A7IBQ0</accession>
<evidence type="ECO:0000256" key="6">
    <source>
        <dbReference type="ARBA" id="ARBA00023235"/>
    </source>
</evidence>
<evidence type="ECO:0000313" key="13">
    <source>
        <dbReference type="EMBL" id="AIZ16655.1"/>
    </source>
</evidence>
<dbReference type="Gene3D" id="1.10.10.160">
    <property type="match status" value="1"/>
</dbReference>
<evidence type="ECO:0000256" key="10">
    <source>
        <dbReference type="PROSITE-ProRule" id="PRU00560"/>
    </source>
</evidence>
<dbReference type="InterPro" id="IPR000212">
    <property type="entry name" value="DNA_helicase_UvrD/REP"/>
</dbReference>
<dbReference type="PANTHER" id="PTHR11070">
    <property type="entry name" value="UVRD / RECB / PCRA DNA HELICASE FAMILY MEMBER"/>
    <property type="match status" value="1"/>
</dbReference>
<dbReference type="KEGG" id="bpsp:AH67_06770"/>
<dbReference type="Pfam" id="PF13361">
    <property type="entry name" value="UvrD_C"/>
    <property type="match status" value="2"/>
</dbReference>
<keyword evidence="2 10" id="KW-0547">Nucleotide-binding</keyword>
<dbReference type="Proteomes" id="UP000030636">
    <property type="component" value="Chromosome"/>
</dbReference>
<dbReference type="GO" id="GO:0003677">
    <property type="term" value="F:DNA binding"/>
    <property type="evidence" value="ECO:0007669"/>
    <property type="project" value="UniProtKB-KW"/>
</dbReference>
<dbReference type="Gene3D" id="3.40.50.300">
    <property type="entry name" value="P-loop containing nucleotide triphosphate hydrolases"/>
    <property type="match status" value="2"/>
</dbReference>
<organism evidence="13 14">
    <name type="scientific">Bifidobacterium pseudolongum PV8-2</name>
    <dbReference type="NCBI Taxonomy" id="1447715"/>
    <lineage>
        <taxon>Bacteria</taxon>
        <taxon>Bacillati</taxon>
        <taxon>Actinomycetota</taxon>
        <taxon>Actinomycetes</taxon>
        <taxon>Bifidobacteriales</taxon>
        <taxon>Bifidobacteriaceae</taxon>
        <taxon>Bifidobacterium</taxon>
    </lineage>
</organism>
<evidence type="ECO:0000256" key="7">
    <source>
        <dbReference type="ARBA" id="ARBA00034617"/>
    </source>
</evidence>
<proteinExistence type="inferred from homology"/>
<dbReference type="EMBL" id="CP007457">
    <property type="protein sequence ID" value="AIZ16655.1"/>
    <property type="molecule type" value="Genomic_DNA"/>
</dbReference>
<sequence length="496" mass="54916">MAISANEILDGLDDAQRRAACSVDGPVRIIACAGAGKTRTITRRIAYACASGAWEESRALAVTFSVKAAQEMRTRLLDLGVGEDMHIATFHAAALHQLRTMWPDVCEGPFPVLSESPRDLVGAALFRALNMQPERNVVQDVHAEIDWCKVSLIAPEDYVRVCEATHHAPPAPLDPQSFTRVYDQYEQEKAARMEIDFNDILLVTAHILDTYPEVGEQVRAHIGWLTVDEYQDVSPLQHRLMRSWLGAHRNVCVVGDPAQTIYSFAGATSYYLNHFAREFHPLAADIALDTDYRSAQSIVARANTVLGKSAQREDYLKLKAVREGSRRVLSAAYETDAQEAQAVAARIARLVGQGARPGDFAVLTRLNGQQRVVVQALQEQGLPYQVRRNSGWQQSALQPAAAVEGAPVGDVEALDQGRVTVSTIHASKGLEFDHVFLVGLSEGLMPYRVSDDVEALEEERRVLYVGVTRAQESLYLSYAKRQDERAGRVRQPTRFL</sequence>
<dbReference type="GO" id="GO:0043138">
    <property type="term" value="F:3'-5' DNA helicase activity"/>
    <property type="evidence" value="ECO:0007669"/>
    <property type="project" value="UniProtKB-EC"/>
</dbReference>
<keyword evidence="6" id="KW-0413">Isomerase</keyword>
<keyword evidence="14" id="KW-1185">Reference proteome</keyword>
<evidence type="ECO:0000256" key="9">
    <source>
        <dbReference type="ARBA" id="ARBA00048988"/>
    </source>
</evidence>
<dbReference type="GO" id="GO:0016887">
    <property type="term" value="F:ATP hydrolysis activity"/>
    <property type="evidence" value="ECO:0007669"/>
    <property type="project" value="RHEA"/>
</dbReference>
<evidence type="ECO:0000256" key="8">
    <source>
        <dbReference type="ARBA" id="ARBA00034808"/>
    </source>
</evidence>
<evidence type="ECO:0000256" key="2">
    <source>
        <dbReference type="ARBA" id="ARBA00022741"/>
    </source>
</evidence>
<gene>
    <name evidence="13" type="ORF">AH67_06770</name>
</gene>
<evidence type="ECO:0000256" key="5">
    <source>
        <dbReference type="ARBA" id="ARBA00022840"/>
    </source>
</evidence>
<dbReference type="OrthoDB" id="9806690at2"/>
<comment type="catalytic activity">
    <reaction evidence="9">
        <text>ATP + H2O = ADP + phosphate + H(+)</text>
        <dbReference type="Rhea" id="RHEA:13065"/>
        <dbReference type="ChEBI" id="CHEBI:15377"/>
        <dbReference type="ChEBI" id="CHEBI:15378"/>
        <dbReference type="ChEBI" id="CHEBI:30616"/>
        <dbReference type="ChEBI" id="CHEBI:43474"/>
        <dbReference type="ChEBI" id="CHEBI:456216"/>
        <dbReference type="EC" id="5.6.2.4"/>
    </reaction>
</comment>
<evidence type="ECO:0000256" key="4">
    <source>
        <dbReference type="ARBA" id="ARBA00022806"/>
    </source>
</evidence>
<protein>
    <recommendedName>
        <fullName evidence="8">DNA 3'-5' helicase</fullName>
        <ecNumber evidence="8">5.6.2.4</ecNumber>
    </recommendedName>
</protein>
<comment type="similarity">
    <text evidence="1">Belongs to the helicase family. UvrD subfamily.</text>
</comment>
<feature type="domain" description="UvrD-like helicase C-terminal" evidence="12">
    <location>
        <begin position="296"/>
        <end position="496"/>
    </location>
</feature>
<feature type="domain" description="UvrD-like helicase ATP-binding" evidence="11">
    <location>
        <begin position="10"/>
        <end position="295"/>
    </location>
</feature>
<dbReference type="PANTHER" id="PTHR11070:SF69">
    <property type="entry name" value="ATP-DEPENDENT DNA HELICASE UVRD2"/>
    <property type="match status" value="1"/>
</dbReference>
<dbReference type="Pfam" id="PF00580">
    <property type="entry name" value="UvrD-helicase"/>
    <property type="match status" value="1"/>
</dbReference>
<dbReference type="InterPro" id="IPR027417">
    <property type="entry name" value="P-loop_NTPase"/>
</dbReference>